<reference evidence="2 3" key="1">
    <citation type="journal article" date="2020" name="IScience">
        <title>Genome Sequencing of the Endangered Kingdonia uniflora (Circaeasteraceae, Ranunculales) Reveals Potential Mechanisms of Evolutionary Specialization.</title>
        <authorList>
            <person name="Sun Y."/>
            <person name="Deng T."/>
            <person name="Zhang A."/>
            <person name="Moore M.J."/>
            <person name="Landis J.B."/>
            <person name="Lin N."/>
            <person name="Zhang H."/>
            <person name="Zhang X."/>
            <person name="Huang J."/>
            <person name="Zhang X."/>
            <person name="Sun H."/>
            <person name="Wang H."/>
        </authorList>
    </citation>
    <scope>NUCLEOTIDE SEQUENCE [LARGE SCALE GENOMIC DNA]</scope>
    <source>
        <strain evidence="2">TB1705</strain>
        <tissue evidence="2">Leaf</tissue>
    </source>
</reference>
<dbReference type="AlphaFoldDB" id="A0A7J7NT34"/>
<feature type="non-terminal residue" evidence="2">
    <location>
        <position position="1"/>
    </location>
</feature>
<evidence type="ECO:0000259" key="1">
    <source>
        <dbReference type="Pfam" id="PF10536"/>
    </source>
</evidence>
<dbReference type="InterPro" id="IPR019557">
    <property type="entry name" value="AminoTfrase-like_pln_mobile"/>
</dbReference>
<dbReference type="Proteomes" id="UP000541444">
    <property type="component" value="Unassembled WGS sequence"/>
</dbReference>
<gene>
    <name evidence="2" type="ORF">GIB67_038675</name>
</gene>
<proteinExistence type="predicted"/>
<evidence type="ECO:0000313" key="2">
    <source>
        <dbReference type="EMBL" id="KAF6170142.1"/>
    </source>
</evidence>
<accession>A0A7J7NT34</accession>
<evidence type="ECO:0000313" key="3">
    <source>
        <dbReference type="Proteomes" id="UP000541444"/>
    </source>
</evidence>
<name>A0A7J7NT34_9MAGN</name>
<protein>
    <recommendedName>
        <fullName evidence="1">Aminotransferase-like plant mobile domain-containing protein</fullName>
    </recommendedName>
</protein>
<organism evidence="2 3">
    <name type="scientific">Kingdonia uniflora</name>
    <dbReference type="NCBI Taxonomy" id="39325"/>
    <lineage>
        <taxon>Eukaryota</taxon>
        <taxon>Viridiplantae</taxon>
        <taxon>Streptophyta</taxon>
        <taxon>Embryophyta</taxon>
        <taxon>Tracheophyta</taxon>
        <taxon>Spermatophyta</taxon>
        <taxon>Magnoliopsida</taxon>
        <taxon>Ranunculales</taxon>
        <taxon>Circaeasteraceae</taxon>
        <taxon>Kingdonia</taxon>
    </lineage>
</organism>
<comment type="caution">
    <text evidence="2">The sequence shown here is derived from an EMBL/GenBank/DDBJ whole genome shotgun (WGS) entry which is preliminary data.</text>
</comment>
<dbReference type="EMBL" id="JACGCM010000601">
    <property type="protein sequence ID" value="KAF6170142.1"/>
    <property type="molecule type" value="Genomic_DNA"/>
</dbReference>
<sequence length="414" mass="46645">MNLPYRVYPDLIADGQGISLSLKKIVNFFAGKVGTNTPQAASSSSSPIKLSSRMGKDINKPWSWGAATLAHLYYSLGALSRVNAKGLACCTTLLESWIFDHFPKQPGIPTPNQSGTAGFCTRWSPTKTTSAQSGSADLNMFKKSLDSYKLQDRQFNRRQPIPRATTCVEQSGLHLGDKQCAYKPKYNWVDFFSKGKWRDSIILTRGRKFHDGILVYTEGYFEWFNSVSFTKLCPDVVNLTEDDDYDDGRVLRDRGGVSQRKNTGECAFLIEANLRMQAEIQAKDVANSICEKKLNEKTLECESNMKLVEDLHMQLAGTIEGGDFEDTEDLTWEELSRQFTKLLAIAQEGPKGECKEPNEVLECEGFPVYLNDKETFLLEEHSVRGGHLYQQQGGLKVLTYVLAESKQQEYQREE</sequence>
<dbReference type="Pfam" id="PF10536">
    <property type="entry name" value="PMD"/>
    <property type="match status" value="1"/>
</dbReference>
<feature type="domain" description="Aminotransferase-like plant mobile" evidence="1">
    <location>
        <begin position="61"/>
        <end position="154"/>
    </location>
</feature>
<keyword evidence="3" id="KW-1185">Reference proteome</keyword>